<keyword evidence="5" id="KW-0804">Transcription</keyword>
<keyword evidence="6" id="KW-0834">Unfolded protein response</keyword>
<protein>
    <recommendedName>
        <fullName evidence="9">BZIP domain-containing protein</fullName>
    </recommendedName>
</protein>
<dbReference type="GO" id="GO:0006986">
    <property type="term" value="P:response to unfolded protein"/>
    <property type="evidence" value="ECO:0007669"/>
    <property type="project" value="UniProtKB-KW"/>
</dbReference>
<accession>A0A0D2HXD7</accession>
<dbReference type="SMART" id="SM00338">
    <property type="entry name" value="BRLZ"/>
    <property type="match status" value="1"/>
</dbReference>
<feature type="region of interest" description="Disordered" evidence="8">
    <location>
        <begin position="1"/>
        <end position="98"/>
    </location>
</feature>
<dbReference type="Proteomes" id="UP000053789">
    <property type="component" value="Unassembled WGS sequence"/>
</dbReference>
<feature type="domain" description="BZIP" evidence="9">
    <location>
        <begin position="75"/>
        <end position="125"/>
    </location>
</feature>
<feature type="region of interest" description="Disordered" evidence="8">
    <location>
        <begin position="323"/>
        <end position="357"/>
    </location>
</feature>
<dbReference type="PROSITE" id="PS00036">
    <property type="entry name" value="BZIP_BASIC"/>
    <property type="match status" value="1"/>
</dbReference>
<dbReference type="GO" id="GO:0000981">
    <property type="term" value="F:DNA-binding transcription factor activity, RNA polymerase II-specific"/>
    <property type="evidence" value="ECO:0007669"/>
    <property type="project" value="InterPro"/>
</dbReference>
<keyword evidence="7" id="KW-0539">Nucleus</keyword>
<gene>
    <name evidence="10" type="ORF">Z519_04180</name>
</gene>
<evidence type="ECO:0000256" key="3">
    <source>
        <dbReference type="ARBA" id="ARBA00023015"/>
    </source>
</evidence>
<keyword evidence="3" id="KW-0805">Transcription regulation</keyword>
<dbReference type="Gene3D" id="1.20.5.170">
    <property type="match status" value="1"/>
</dbReference>
<dbReference type="Pfam" id="PF00170">
    <property type="entry name" value="bZIP_1"/>
    <property type="match status" value="1"/>
</dbReference>
<proteinExistence type="inferred from homology"/>
<evidence type="ECO:0000256" key="7">
    <source>
        <dbReference type="ARBA" id="ARBA00023242"/>
    </source>
</evidence>
<feature type="compositionally biased region" description="Polar residues" evidence="8">
    <location>
        <begin position="182"/>
        <end position="192"/>
    </location>
</feature>
<feature type="region of interest" description="Disordered" evidence="8">
    <location>
        <begin position="149"/>
        <end position="196"/>
    </location>
</feature>
<reference evidence="10" key="1">
    <citation type="submission" date="2015-01" db="EMBL/GenBank/DDBJ databases">
        <title>The Genome Sequence of Cladophialophora bantiana CBS 173.52.</title>
        <authorList>
            <consortium name="The Broad Institute Genomics Platform"/>
            <person name="Cuomo C."/>
            <person name="de Hoog S."/>
            <person name="Gorbushina A."/>
            <person name="Stielow B."/>
            <person name="Teixiera M."/>
            <person name="Abouelleil A."/>
            <person name="Chapman S.B."/>
            <person name="Priest M."/>
            <person name="Young S.K."/>
            <person name="Wortman J."/>
            <person name="Nusbaum C."/>
            <person name="Birren B."/>
        </authorList>
    </citation>
    <scope>NUCLEOTIDE SEQUENCE [LARGE SCALE GENOMIC DNA]</scope>
    <source>
        <strain evidence="10">CBS 173.52</strain>
    </source>
</reference>
<dbReference type="InterPro" id="IPR046347">
    <property type="entry name" value="bZIP_sf"/>
</dbReference>
<evidence type="ECO:0000313" key="11">
    <source>
        <dbReference type="Proteomes" id="UP000053789"/>
    </source>
</evidence>
<dbReference type="OrthoDB" id="674948at2759"/>
<dbReference type="GeneID" id="27697108"/>
<dbReference type="SUPFAM" id="SSF57959">
    <property type="entry name" value="Leucine zipper domain"/>
    <property type="match status" value="1"/>
</dbReference>
<dbReference type="GO" id="GO:0003677">
    <property type="term" value="F:DNA binding"/>
    <property type="evidence" value="ECO:0007669"/>
    <property type="project" value="UniProtKB-KW"/>
</dbReference>
<evidence type="ECO:0000256" key="8">
    <source>
        <dbReference type="SAM" id="MobiDB-lite"/>
    </source>
</evidence>
<evidence type="ECO:0000256" key="1">
    <source>
        <dbReference type="ARBA" id="ARBA00004123"/>
    </source>
</evidence>
<dbReference type="PROSITE" id="PS50217">
    <property type="entry name" value="BZIP"/>
    <property type="match status" value="1"/>
</dbReference>
<dbReference type="GO" id="GO:0045944">
    <property type="term" value="P:positive regulation of transcription by RNA polymerase II"/>
    <property type="evidence" value="ECO:0007669"/>
    <property type="project" value="InterPro"/>
</dbReference>
<dbReference type="EMBL" id="KN846984">
    <property type="protein sequence ID" value="KIW95595.1"/>
    <property type="molecule type" value="Genomic_DNA"/>
</dbReference>
<dbReference type="HOGENOM" id="CLU_035741_0_0_1"/>
<dbReference type="AlphaFoldDB" id="A0A0D2HXD7"/>
<evidence type="ECO:0000313" key="10">
    <source>
        <dbReference type="EMBL" id="KIW95595.1"/>
    </source>
</evidence>
<organism evidence="10 11">
    <name type="scientific">Cladophialophora bantiana (strain ATCC 10958 / CBS 173.52 / CDC B-1940 / NIH 8579)</name>
    <name type="common">Xylohypha bantiana</name>
    <dbReference type="NCBI Taxonomy" id="1442370"/>
    <lineage>
        <taxon>Eukaryota</taxon>
        <taxon>Fungi</taxon>
        <taxon>Dikarya</taxon>
        <taxon>Ascomycota</taxon>
        <taxon>Pezizomycotina</taxon>
        <taxon>Eurotiomycetes</taxon>
        <taxon>Chaetothyriomycetidae</taxon>
        <taxon>Chaetothyriales</taxon>
        <taxon>Herpotrichiellaceae</taxon>
        <taxon>Cladophialophora</taxon>
    </lineage>
</organism>
<dbReference type="PANTHER" id="PTHR46714">
    <property type="entry name" value="TRANSCRIPTIONAL ACTIVATOR HAC1"/>
    <property type="match status" value="1"/>
</dbReference>
<evidence type="ECO:0000259" key="9">
    <source>
        <dbReference type="PROSITE" id="PS50217"/>
    </source>
</evidence>
<dbReference type="InterPro" id="IPR044280">
    <property type="entry name" value="Hac1/HY5"/>
</dbReference>
<evidence type="ECO:0000256" key="5">
    <source>
        <dbReference type="ARBA" id="ARBA00023163"/>
    </source>
</evidence>
<dbReference type="VEuPathDB" id="FungiDB:Z519_04180"/>
<dbReference type="RefSeq" id="XP_016622264.1">
    <property type="nucleotide sequence ID" value="XM_016761926.1"/>
</dbReference>
<dbReference type="CDD" id="cd14812">
    <property type="entry name" value="bZIP_u3"/>
    <property type="match status" value="1"/>
</dbReference>
<dbReference type="PANTHER" id="PTHR46714:SF6">
    <property type="entry name" value="TRANSCRIPTIONAL ACTIVATOR HAC1"/>
    <property type="match status" value="1"/>
</dbReference>
<comment type="similarity">
    <text evidence="2">Belongs to the bZIP family.</text>
</comment>
<name>A0A0D2HXD7_CLAB1</name>
<sequence>MTGPTDIVDPASLTVAGYSHSYPTPPPLSDDSKEASQTPPDQPPKKKRKAWGQPVPEIKQILPPRKRAKTAEEKEQRKNERILRNRRAADKSRQRQKAAVAELEARQVRIEKENAALRDLLSRYQSRFGVQADFPLPVPVETPKMDLDDAGDATPAPELYATSNQPPFTPSSFNDCSDAESNHPTLVQSEDSTPLKHESPVLAPQLNLIHEHPEVEQTASDSMAALSSFPTVSVSAGDLGYELASLPIDAETQPWDQLPASGLPDLDNISLLLDDNALADVQSFPDFGAAIVNDLDGTGFLLHPDQLPPNSFFDFDAFDTDQASGLSHEASEPTTRLQPTHGAPLTGSDRPGFAASG</sequence>
<comment type="subcellular location">
    <subcellularLocation>
        <location evidence="1">Nucleus</location>
    </subcellularLocation>
</comment>
<evidence type="ECO:0000256" key="6">
    <source>
        <dbReference type="ARBA" id="ARBA00023230"/>
    </source>
</evidence>
<feature type="compositionally biased region" description="Basic and acidic residues" evidence="8">
    <location>
        <begin position="69"/>
        <end position="93"/>
    </location>
</feature>
<dbReference type="GO" id="GO:0005634">
    <property type="term" value="C:nucleus"/>
    <property type="evidence" value="ECO:0007669"/>
    <property type="project" value="UniProtKB-SubCell"/>
</dbReference>
<dbReference type="InterPro" id="IPR004827">
    <property type="entry name" value="bZIP"/>
</dbReference>
<keyword evidence="4" id="KW-0238">DNA-binding</keyword>
<evidence type="ECO:0000256" key="2">
    <source>
        <dbReference type="ARBA" id="ARBA00007163"/>
    </source>
</evidence>
<feature type="compositionally biased region" description="Polar residues" evidence="8">
    <location>
        <begin position="161"/>
        <end position="175"/>
    </location>
</feature>
<keyword evidence="11" id="KW-1185">Reference proteome</keyword>
<evidence type="ECO:0000256" key="4">
    <source>
        <dbReference type="ARBA" id="ARBA00023125"/>
    </source>
</evidence>